<dbReference type="InterPro" id="IPR029787">
    <property type="entry name" value="Nucleotide_cyclase"/>
</dbReference>
<dbReference type="SUPFAM" id="SSF55785">
    <property type="entry name" value="PYP-like sensor domain (PAS domain)"/>
    <property type="match status" value="2"/>
</dbReference>
<dbReference type="Pfam" id="PF00990">
    <property type="entry name" value="GGDEF"/>
    <property type="match status" value="1"/>
</dbReference>
<dbReference type="FunFam" id="3.30.70.270:FF:000001">
    <property type="entry name" value="Diguanylate cyclase domain protein"/>
    <property type="match status" value="1"/>
</dbReference>
<dbReference type="AlphaFoldDB" id="A0A2L2XD00"/>
<dbReference type="Pfam" id="PF13426">
    <property type="entry name" value="PAS_9"/>
    <property type="match status" value="1"/>
</dbReference>
<dbReference type="GO" id="GO:0005886">
    <property type="term" value="C:plasma membrane"/>
    <property type="evidence" value="ECO:0007669"/>
    <property type="project" value="TreeGrafter"/>
</dbReference>
<dbReference type="SMART" id="SM00267">
    <property type="entry name" value="GGDEF"/>
    <property type="match status" value="1"/>
</dbReference>
<dbReference type="PROSITE" id="PS50887">
    <property type="entry name" value="GGDEF"/>
    <property type="match status" value="1"/>
</dbReference>
<dbReference type="GO" id="GO:1902201">
    <property type="term" value="P:negative regulation of bacterial-type flagellum-dependent cell motility"/>
    <property type="evidence" value="ECO:0007669"/>
    <property type="project" value="TreeGrafter"/>
</dbReference>
<keyword evidence="3" id="KW-0597">Phosphoprotein</keyword>
<dbReference type="PANTHER" id="PTHR45138:SF9">
    <property type="entry name" value="DIGUANYLATE CYCLASE DGCM-RELATED"/>
    <property type="match status" value="1"/>
</dbReference>
<accession>A0A2L2XD00</accession>
<dbReference type="InterPro" id="IPR000160">
    <property type="entry name" value="GGDEF_dom"/>
</dbReference>
<dbReference type="InterPro" id="IPR001789">
    <property type="entry name" value="Sig_transdc_resp-reg_receiver"/>
</dbReference>
<feature type="domain" description="PAC" evidence="6">
    <location>
        <begin position="347"/>
        <end position="399"/>
    </location>
</feature>
<dbReference type="GO" id="GO:0000160">
    <property type="term" value="P:phosphorelay signal transduction system"/>
    <property type="evidence" value="ECO:0007669"/>
    <property type="project" value="InterPro"/>
</dbReference>
<dbReference type="InterPro" id="IPR011006">
    <property type="entry name" value="CheY-like_superfamily"/>
</dbReference>
<dbReference type="InterPro" id="IPR000014">
    <property type="entry name" value="PAS"/>
</dbReference>
<dbReference type="PANTHER" id="PTHR45138">
    <property type="entry name" value="REGULATORY COMPONENTS OF SENSORY TRANSDUCTION SYSTEM"/>
    <property type="match status" value="1"/>
</dbReference>
<dbReference type="EMBL" id="BFAV01000125">
    <property type="protein sequence ID" value="GBF34020.1"/>
    <property type="molecule type" value="Genomic_DNA"/>
</dbReference>
<evidence type="ECO:0000256" key="1">
    <source>
        <dbReference type="ARBA" id="ARBA00018672"/>
    </source>
</evidence>
<evidence type="ECO:0000259" key="6">
    <source>
        <dbReference type="PROSITE" id="PS50113"/>
    </source>
</evidence>
<feature type="domain" description="PAS" evidence="5">
    <location>
        <begin position="283"/>
        <end position="326"/>
    </location>
</feature>
<feature type="domain" description="GGDEF" evidence="7">
    <location>
        <begin position="438"/>
        <end position="570"/>
    </location>
</feature>
<feature type="domain" description="Response regulatory" evidence="4">
    <location>
        <begin position="23"/>
        <end position="139"/>
    </location>
</feature>
<dbReference type="Proteomes" id="UP000239549">
    <property type="component" value="Unassembled WGS sequence"/>
</dbReference>
<evidence type="ECO:0000256" key="2">
    <source>
        <dbReference type="ARBA" id="ARBA00024867"/>
    </source>
</evidence>
<dbReference type="CDD" id="cd00130">
    <property type="entry name" value="PAS"/>
    <property type="match status" value="2"/>
</dbReference>
<dbReference type="InterPro" id="IPR000700">
    <property type="entry name" value="PAS-assoc_C"/>
</dbReference>
<organism evidence="8 9">
    <name type="scientific">Desulfocucumis palustris</name>
    <dbReference type="NCBI Taxonomy" id="1898651"/>
    <lineage>
        <taxon>Bacteria</taxon>
        <taxon>Bacillati</taxon>
        <taxon>Bacillota</taxon>
        <taxon>Clostridia</taxon>
        <taxon>Eubacteriales</taxon>
        <taxon>Desulfocucumaceae</taxon>
        <taxon>Desulfocucumis</taxon>
    </lineage>
</organism>
<evidence type="ECO:0000313" key="9">
    <source>
        <dbReference type="Proteomes" id="UP000239549"/>
    </source>
</evidence>
<evidence type="ECO:0000259" key="4">
    <source>
        <dbReference type="PROSITE" id="PS50110"/>
    </source>
</evidence>
<protein>
    <recommendedName>
        <fullName evidence="1">Stage 0 sporulation protein A homolog</fullName>
    </recommendedName>
</protein>
<evidence type="ECO:0000259" key="7">
    <source>
        <dbReference type="PROSITE" id="PS50887"/>
    </source>
</evidence>
<comment type="function">
    <text evidence="2">May play the central regulatory role in sporulation. It may be an element of the effector pathway responsible for the activation of sporulation genes in response to nutritional stress. Spo0A may act in concert with spo0H (a sigma factor) to control the expression of some genes that are critical to the sporulation process.</text>
</comment>
<dbReference type="PROSITE" id="PS50110">
    <property type="entry name" value="RESPONSE_REGULATORY"/>
    <property type="match status" value="1"/>
</dbReference>
<dbReference type="GO" id="GO:0006355">
    <property type="term" value="P:regulation of DNA-templated transcription"/>
    <property type="evidence" value="ECO:0007669"/>
    <property type="project" value="InterPro"/>
</dbReference>
<dbReference type="InterPro" id="IPR035965">
    <property type="entry name" value="PAS-like_dom_sf"/>
</dbReference>
<dbReference type="Pfam" id="PF00989">
    <property type="entry name" value="PAS"/>
    <property type="match status" value="1"/>
</dbReference>
<keyword evidence="9" id="KW-1185">Reference proteome</keyword>
<dbReference type="PROSITE" id="PS50113">
    <property type="entry name" value="PAC"/>
    <property type="match status" value="1"/>
</dbReference>
<sequence length="570" mass="64046">MPGTNQGKEKGMADNSLNKSSPLILVVDDDRAERQMFRSALENDGYQVIEAENGVEAVELFEKSTPHIILMDIMMPVMSGIDACRVIRGLPGGNRLPLVMISEPEEDDMIHRALNAGVDEFITRPVNFPLLRRRVKLLLRSKLAEESLKSDAEIGLARLQAVLSSMQQGVVFVDVLDRITEINQYACDLVEKKREEIINHSLWKMLPEDTDQRLRNVLEDYKAGNSLAPVSIHNWIRQGEFTITVQPVQKDDHYLGTLLCIIDISPLIEARRTLEFEKCLQDKILQTAATAIYIVNSYGEIVNVNDEFCLITGFDREEILGRHLLMLKSKCQEKCVFFDTARTEPILKHQCTMTSKDGRLLSILKNINILRDDRGHFTGGIVSFIDITKIVEAKEEAERAREHAEHLASVDYLTGLLNRRVFMERLGQEVDRARRESSPVGIILADIDGFKKVNDTYGHQAGDVVLQVFASRISCFSRSYDFVGRYGGEEFITCLPGANCEQTLKIAERTRLAVQEQCIPLPGCDCINITASFGVACIEPGSDANVDWLIARADEALYRAKSGGRNRVCL</sequence>
<dbReference type="CDD" id="cd01949">
    <property type="entry name" value="GGDEF"/>
    <property type="match status" value="1"/>
</dbReference>
<dbReference type="SUPFAM" id="SSF55073">
    <property type="entry name" value="Nucleotide cyclase"/>
    <property type="match status" value="1"/>
</dbReference>
<dbReference type="PROSITE" id="PS50112">
    <property type="entry name" value="PAS"/>
    <property type="match status" value="2"/>
</dbReference>
<evidence type="ECO:0000259" key="5">
    <source>
        <dbReference type="PROSITE" id="PS50112"/>
    </source>
</evidence>
<reference evidence="9" key="1">
    <citation type="submission" date="2018-02" db="EMBL/GenBank/DDBJ databases">
        <title>Genome sequence of Desulfocucumis palustris strain NAW-5.</title>
        <authorList>
            <person name="Watanabe M."/>
            <person name="Kojima H."/>
            <person name="Fukui M."/>
        </authorList>
    </citation>
    <scope>NUCLEOTIDE SEQUENCE [LARGE SCALE GENOMIC DNA]</scope>
    <source>
        <strain evidence="9">NAW-5</strain>
    </source>
</reference>
<dbReference type="InterPro" id="IPR050469">
    <property type="entry name" value="Diguanylate_Cyclase"/>
</dbReference>
<dbReference type="GO" id="GO:0043709">
    <property type="term" value="P:cell adhesion involved in single-species biofilm formation"/>
    <property type="evidence" value="ECO:0007669"/>
    <property type="project" value="TreeGrafter"/>
</dbReference>
<feature type="domain" description="PAS" evidence="5">
    <location>
        <begin position="155"/>
        <end position="225"/>
    </location>
</feature>
<gene>
    <name evidence="8" type="ORF">DCCM_3131</name>
</gene>
<feature type="modified residue" description="4-aspartylphosphate" evidence="3">
    <location>
        <position position="72"/>
    </location>
</feature>
<proteinExistence type="predicted"/>
<dbReference type="Pfam" id="PF00072">
    <property type="entry name" value="Response_reg"/>
    <property type="match status" value="1"/>
</dbReference>
<dbReference type="InterPro" id="IPR013767">
    <property type="entry name" value="PAS_fold"/>
</dbReference>
<dbReference type="Gene3D" id="3.40.50.2300">
    <property type="match status" value="1"/>
</dbReference>
<dbReference type="NCBIfam" id="TIGR00229">
    <property type="entry name" value="sensory_box"/>
    <property type="match status" value="2"/>
</dbReference>
<dbReference type="GO" id="GO:0052621">
    <property type="term" value="F:diguanylate cyclase activity"/>
    <property type="evidence" value="ECO:0007669"/>
    <property type="project" value="TreeGrafter"/>
</dbReference>
<dbReference type="Gene3D" id="3.30.450.20">
    <property type="entry name" value="PAS domain"/>
    <property type="match status" value="2"/>
</dbReference>
<name>A0A2L2XD00_9FIRM</name>
<dbReference type="SMART" id="SM00091">
    <property type="entry name" value="PAS"/>
    <property type="match status" value="2"/>
</dbReference>
<dbReference type="SMART" id="SM00448">
    <property type="entry name" value="REC"/>
    <property type="match status" value="1"/>
</dbReference>
<evidence type="ECO:0000313" key="8">
    <source>
        <dbReference type="EMBL" id="GBF34020.1"/>
    </source>
</evidence>
<comment type="caution">
    <text evidence="8">The sequence shown here is derived from an EMBL/GenBank/DDBJ whole genome shotgun (WGS) entry which is preliminary data.</text>
</comment>
<dbReference type="NCBIfam" id="TIGR00254">
    <property type="entry name" value="GGDEF"/>
    <property type="match status" value="1"/>
</dbReference>
<dbReference type="InterPro" id="IPR043128">
    <property type="entry name" value="Rev_trsase/Diguanyl_cyclase"/>
</dbReference>
<dbReference type="SUPFAM" id="SSF52172">
    <property type="entry name" value="CheY-like"/>
    <property type="match status" value="1"/>
</dbReference>
<evidence type="ECO:0000256" key="3">
    <source>
        <dbReference type="PROSITE-ProRule" id="PRU00169"/>
    </source>
</evidence>
<dbReference type="Gene3D" id="3.30.70.270">
    <property type="match status" value="1"/>
</dbReference>